<keyword evidence="4" id="KW-1185">Reference proteome</keyword>
<dbReference type="SMART" id="SM00062">
    <property type="entry name" value="PBPb"/>
    <property type="match status" value="1"/>
</dbReference>
<evidence type="ECO:0000259" key="2">
    <source>
        <dbReference type="SMART" id="SM00062"/>
    </source>
</evidence>
<proteinExistence type="predicted"/>
<dbReference type="AlphaFoldDB" id="A0A090EBX2"/>
<dbReference type="PANTHER" id="PTHR35936">
    <property type="entry name" value="MEMBRANE-BOUND LYTIC MUREIN TRANSGLYCOSYLASE F"/>
    <property type="match status" value="1"/>
</dbReference>
<name>A0A090EBX2_MESPL</name>
<accession>A0A090EBX2</accession>
<reference evidence="4" key="1">
    <citation type="submission" date="2014-08" db="EMBL/GenBank/DDBJ databases">
        <authorList>
            <person name="Moulin L."/>
        </authorList>
    </citation>
    <scope>NUCLEOTIDE SEQUENCE [LARGE SCALE GENOMIC DNA]</scope>
</reference>
<dbReference type="PANTHER" id="PTHR35936:SF17">
    <property type="entry name" value="ARGININE-BINDING EXTRACELLULAR PROTEIN ARTP"/>
    <property type="match status" value="1"/>
</dbReference>
<dbReference type="SUPFAM" id="SSF53850">
    <property type="entry name" value="Periplasmic binding protein-like II"/>
    <property type="match status" value="1"/>
</dbReference>
<sequence length="289" mass="31396">MCSVCPDVFGLIHSAARKLFPRVALGITALALLLLPATAGARELRVCADPNNLPFSNAAGQGFENKIAQIIADDLGAELTYTWWAQRRGFVRNTLKAGLCDLVPGTPTNLEMLRTTRPYYRSSYVFVTRQDSPDVTSFNDPRLRGLRIGVQLIGDDGANSPPVQALGRRGIVGHLIGYPVYGDYSAPNPPARIVEAVASGEIDLAVVWGPLAGYFAQKQTVPLRITPVTPRIDGPQLPLMYDISMGLRREDDALRSDVNSALARHKSEIDAILAQYGVPRLDMAGSLMR</sequence>
<organism evidence="3 4">
    <name type="scientific">Mesorhizobium plurifarium</name>
    <dbReference type="NCBI Taxonomy" id="69974"/>
    <lineage>
        <taxon>Bacteria</taxon>
        <taxon>Pseudomonadati</taxon>
        <taxon>Pseudomonadota</taxon>
        <taxon>Alphaproteobacteria</taxon>
        <taxon>Hyphomicrobiales</taxon>
        <taxon>Phyllobacteriaceae</taxon>
        <taxon>Mesorhizobium</taxon>
    </lineage>
</organism>
<feature type="domain" description="Solute-binding protein family 3/N-terminal" evidence="2">
    <location>
        <begin position="43"/>
        <end position="280"/>
    </location>
</feature>
<dbReference type="Proteomes" id="UP000045285">
    <property type="component" value="Unassembled WGS sequence"/>
</dbReference>
<dbReference type="EMBL" id="CCMZ01000050">
    <property type="protein sequence ID" value="CDX25276.1"/>
    <property type="molecule type" value="Genomic_DNA"/>
</dbReference>
<evidence type="ECO:0000313" key="4">
    <source>
        <dbReference type="Proteomes" id="UP000045285"/>
    </source>
</evidence>
<dbReference type="Pfam" id="PF00497">
    <property type="entry name" value="SBP_bac_3"/>
    <property type="match status" value="1"/>
</dbReference>
<dbReference type="Gene3D" id="3.40.190.10">
    <property type="entry name" value="Periplasmic binding protein-like II"/>
    <property type="match status" value="2"/>
</dbReference>
<keyword evidence="1" id="KW-0732">Signal</keyword>
<dbReference type="InterPro" id="IPR001638">
    <property type="entry name" value="Solute-binding_3/MltF_N"/>
</dbReference>
<protein>
    <submittedName>
        <fullName evidence="3">Extracellular solute-binding protein family 3</fullName>
    </submittedName>
</protein>
<evidence type="ECO:0000256" key="1">
    <source>
        <dbReference type="ARBA" id="ARBA00022729"/>
    </source>
</evidence>
<dbReference type="NCBIfam" id="TIGR03871">
    <property type="entry name" value="ABC_peri_MoxJ_2"/>
    <property type="match status" value="1"/>
</dbReference>
<evidence type="ECO:0000313" key="3">
    <source>
        <dbReference type="EMBL" id="CDX25276.1"/>
    </source>
</evidence>
<dbReference type="InterPro" id="IPR022448">
    <property type="entry name" value="Quinoprotein_dehydrogenase"/>
</dbReference>
<gene>
    <name evidence="3" type="ORF">MPL3356_540031</name>
</gene>
<dbReference type="STRING" id="69974.MPLDJ20_150036"/>